<dbReference type="InterPro" id="IPR041255">
    <property type="entry name" value="LpxI_N"/>
</dbReference>
<dbReference type="PANTHER" id="PTHR39962:SF1">
    <property type="entry name" value="LPXI FAMILY PROTEIN"/>
    <property type="match status" value="1"/>
</dbReference>
<sequence length="270" mass="28048">MTKTAIIAGAGGLPALLARAMGAQGSDFAIYQVAGFSMDNPDGLPVEEFMIERLAMLFQRMGQDGIDQVVFAGAITRPNLNPEMIDPQTAQQVLPHLLPLFQQGDDALLRGVIAVFEEFDFKVVGASDVVPGLLPAPGALTGAAPEGRDAADLARAQEILATLGPLDLGQGVVVAAGQCLAIETLPGTRAMLDFVAQTRTGQGGVFVKAPKAGQDRRIDLPAIGPDTVDQVAKAGLSGIVLESGGVMVLNRAAVQEAAEKAGIFIWVQEP</sequence>
<dbReference type="InterPro" id="IPR053174">
    <property type="entry name" value="LpxI"/>
</dbReference>
<dbReference type="Proteomes" id="UP000024836">
    <property type="component" value="Unassembled WGS sequence"/>
</dbReference>
<evidence type="ECO:0000313" key="3">
    <source>
        <dbReference type="EMBL" id="KCV83561.1"/>
    </source>
</evidence>
<proteinExistence type="predicted"/>
<dbReference type="Gene3D" id="3.40.50.20">
    <property type="match status" value="1"/>
</dbReference>
<accession>A0A058ZRT0</accession>
<evidence type="ECO:0000313" key="4">
    <source>
        <dbReference type="Proteomes" id="UP000024836"/>
    </source>
</evidence>
<feature type="domain" description="LpxI C-terminal" evidence="1">
    <location>
        <begin position="137"/>
        <end position="266"/>
    </location>
</feature>
<dbReference type="PANTHER" id="PTHR39962">
    <property type="entry name" value="BLL4848 PROTEIN"/>
    <property type="match status" value="1"/>
</dbReference>
<dbReference type="Gene3D" id="3.40.140.80">
    <property type="match status" value="1"/>
</dbReference>
<dbReference type="OrthoDB" id="9789836at2"/>
<dbReference type="EMBL" id="AQQY01000001">
    <property type="protein sequence ID" value="KCV83561.1"/>
    <property type="molecule type" value="Genomic_DNA"/>
</dbReference>
<dbReference type="InterPro" id="IPR043167">
    <property type="entry name" value="LpxI_C_sf"/>
</dbReference>
<reference evidence="3 4" key="1">
    <citation type="submission" date="2013-04" db="EMBL/GenBank/DDBJ databases">
        <title>Shimia sp. 22II-S11-Z10 Genome Sequencing.</title>
        <authorList>
            <person name="Lai Q."/>
            <person name="Li G."/>
            <person name="Shao Z."/>
        </authorList>
    </citation>
    <scope>NUCLEOTIDE SEQUENCE [LARGE SCALE GENOMIC DNA]</scope>
    <source>
        <strain evidence="4">22II-S11-Z10</strain>
    </source>
</reference>
<feature type="domain" description="LpxI N-terminal" evidence="2">
    <location>
        <begin position="3"/>
        <end position="133"/>
    </location>
</feature>
<evidence type="ECO:0000259" key="1">
    <source>
        <dbReference type="Pfam" id="PF06230"/>
    </source>
</evidence>
<comment type="caution">
    <text evidence="3">The sequence shown here is derived from an EMBL/GenBank/DDBJ whole genome shotgun (WGS) entry which is preliminary data.</text>
</comment>
<dbReference type="InterPro" id="IPR010415">
    <property type="entry name" value="LpxI_C"/>
</dbReference>
<dbReference type="Pfam" id="PF17930">
    <property type="entry name" value="LpxI_N"/>
    <property type="match status" value="1"/>
</dbReference>
<evidence type="ECO:0008006" key="5">
    <source>
        <dbReference type="Google" id="ProtNLM"/>
    </source>
</evidence>
<dbReference type="Pfam" id="PF06230">
    <property type="entry name" value="LpxI_C"/>
    <property type="match status" value="1"/>
</dbReference>
<dbReference type="eggNOG" id="COG3494">
    <property type="taxonomic scope" value="Bacteria"/>
</dbReference>
<dbReference type="RefSeq" id="WP_035247486.1">
    <property type="nucleotide sequence ID" value="NZ_AQQY01000001.1"/>
</dbReference>
<gene>
    <name evidence="3" type="ORF">ATO10_02335</name>
</gene>
<dbReference type="AlphaFoldDB" id="A0A058ZRT0"/>
<name>A0A058ZRT0_9RHOB</name>
<keyword evidence="4" id="KW-1185">Reference proteome</keyword>
<evidence type="ECO:0000259" key="2">
    <source>
        <dbReference type="Pfam" id="PF17930"/>
    </source>
</evidence>
<protein>
    <recommendedName>
        <fullName evidence="5">Phosphatidate cytidylyltransferase</fullName>
    </recommendedName>
</protein>
<dbReference type="STRING" id="1461693.ATO10_02335"/>
<organism evidence="3 4">
    <name type="scientific">Actibacterium atlanticum</name>
    <dbReference type="NCBI Taxonomy" id="1461693"/>
    <lineage>
        <taxon>Bacteria</taxon>
        <taxon>Pseudomonadati</taxon>
        <taxon>Pseudomonadota</taxon>
        <taxon>Alphaproteobacteria</taxon>
        <taxon>Rhodobacterales</taxon>
        <taxon>Roseobacteraceae</taxon>
        <taxon>Actibacterium</taxon>
    </lineage>
</organism>